<sequence>MSFSEGVYGSYSGGTASGGLGQDSFIITGVTGGLSVASFALKKSDGSGSLSGGETQVGLFFTGLGVAVGTEVMSIKVKGDSIYDASGNSIAGDSVLDFATNGVKLNDTKVPTFATMGAGIDGTKPYPAVDMITGNSVELKIKINEDGTAYYVVLAGGVSTPSSANVKAGKDGGGIARTNGTQDLTAGTEKVVTIAGLASEKAYDIYVVAA</sequence>
<gene>
    <name evidence="1" type="ORF">METZ01_LOCUS490957</name>
</gene>
<protein>
    <submittedName>
        <fullName evidence="1">Uncharacterized protein</fullName>
    </submittedName>
</protein>
<evidence type="ECO:0000313" key="1">
    <source>
        <dbReference type="EMBL" id="SVE38103.1"/>
    </source>
</evidence>
<dbReference type="AlphaFoldDB" id="A0A383D1G0"/>
<organism evidence="1">
    <name type="scientific">marine metagenome</name>
    <dbReference type="NCBI Taxonomy" id="408172"/>
    <lineage>
        <taxon>unclassified sequences</taxon>
        <taxon>metagenomes</taxon>
        <taxon>ecological metagenomes</taxon>
    </lineage>
</organism>
<reference evidence="1" key="1">
    <citation type="submission" date="2018-05" db="EMBL/GenBank/DDBJ databases">
        <authorList>
            <person name="Lanie J.A."/>
            <person name="Ng W.-L."/>
            <person name="Kazmierczak K.M."/>
            <person name="Andrzejewski T.M."/>
            <person name="Davidsen T.M."/>
            <person name="Wayne K.J."/>
            <person name="Tettelin H."/>
            <person name="Glass J.I."/>
            <person name="Rusch D."/>
            <person name="Podicherti R."/>
            <person name="Tsui H.-C.T."/>
            <person name="Winkler M.E."/>
        </authorList>
    </citation>
    <scope>NUCLEOTIDE SEQUENCE</scope>
</reference>
<accession>A0A383D1G0</accession>
<dbReference type="EMBL" id="UINC01213365">
    <property type="protein sequence ID" value="SVE38103.1"/>
    <property type="molecule type" value="Genomic_DNA"/>
</dbReference>
<feature type="non-terminal residue" evidence="1">
    <location>
        <position position="210"/>
    </location>
</feature>
<name>A0A383D1G0_9ZZZZ</name>
<proteinExistence type="predicted"/>